<accession>A0A2M8F9T0</accession>
<dbReference type="AlphaFoldDB" id="A0A2M8F9T0"/>
<protein>
    <recommendedName>
        <fullName evidence="3">HMA domain-containing protein</fullName>
    </recommendedName>
</protein>
<organism evidence="1 2">
    <name type="scientific">Candidatus Magasanikbacteria bacterium CG_4_9_14_0_2_um_filter_42_11</name>
    <dbReference type="NCBI Taxonomy" id="1974643"/>
    <lineage>
        <taxon>Bacteria</taxon>
        <taxon>Candidatus Magasanikiibacteriota</taxon>
    </lineage>
</organism>
<dbReference type="Proteomes" id="UP000231456">
    <property type="component" value="Unassembled WGS sequence"/>
</dbReference>
<evidence type="ECO:0000313" key="2">
    <source>
        <dbReference type="Proteomes" id="UP000231456"/>
    </source>
</evidence>
<dbReference type="EMBL" id="PFRH01000085">
    <property type="protein sequence ID" value="PJC52493.1"/>
    <property type="molecule type" value="Genomic_DNA"/>
</dbReference>
<reference evidence="2" key="1">
    <citation type="submission" date="2017-09" db="EMBL/GenBank/DDBJ databases">
        <title>Depth-based differentiation of microbial function through sediment-hosted aquifers and enrichment of novel symbionts in the deep terrestrial subsurface.</title>
        <authorList>
            <person name="Probst A.J."/>
            <person name="Ladd B."/>
            <person name="Jarett J.K."/>
            <person name="Geller-Mcgrath D.E."/>
            <person name="Sieber C.M.K."/>
            <person name="Emerson J.B."/>
            <person name="Anantharaman K."/>
            <person name="Thomas B.C."/>
            <person name="Malmstrom R."/>
            <person name="Stieglmeier M."/>
            <person name="Klingl A."/>
            <person name="Woyke T."/>
            <person name="Ryan C.M."/>
            <person name="Banfield J.F."/>
        </authorList>
    </citation>
    <scope>NUCLEOTIDE SEQUENCE [LARGE SCALE GENOMIC DNA]</scope>
</reference>
<sequence>MHCDACKKLIQMELDDAGFGDALVGVTLKPENVGELQLAENLSAEDKEKVIASINSMENYKVIT</sequence>
<evidence type="ECO:0008006" key="3">
    <source>
        <dbReference type="Google" id="ProtNLM"/>
    </source>
</evidence>
<name>A0A2M8F9T0_9BACT</name>
<proteinExistence type="predicted"/>
<evidence type="ECO:0000313" key="1">
    <source>
        <dbReference type="EMBL" id="PJC52493.1"/>
    </source>
</evidence>
<comment type="caution">
    <text evidence="1">The sequence shown here is derived from an EMBL/GenBank/DDBJ whole genome shotgun (WGS) entry which is preliminary data.</text>
</comment>
<gene>
    <name evidence="1" type="ORF">CO030_02580</name>
</gene>